<name>A0A1H7QRX0_9SPHI</name>
<evidence type="ECO:0000256" key="1">
    <source>
        <dbReference type="SAM" id="MobiDB-lite"/>
    </source>
</evidence>
<feature type="signal peptide" evidence="2">
    <location>
        <begin position="1"/>
        <end position="22"/>
    </location>
</feature>
<proteinExistence type="predicted"/>
<dbReference type="Proteomes" id="UP000198916">
    <property type="component" value="Unassembled WGS sequence"/>
</dbReference>
<dbReference type="RefSeq" id="WP_177181147.1">
    <property type="nucleotide sequence ID" value="NZ_FNZR01000006.1"/>
</dbReference>
<gene>
    <name evidence="3" type="ORF">SAMN05421740_10675</name>
</gene>
<feature type="region of interest" description="Disordered" evidence="1">
    <location>
        <begin position="287"/>
        <end position="307"/>
    </location>
</feature>
<evidence type="ECO:0000313" key="4">
    <source>
        <dbReference type="Proteomes" id="UP000198916"/>
    </source>
</evidence>
<evidence type="ECO:0000256" key="2">
    <source>
        <dbReference type="SAM" id="SignalP"/>
    </source>
</evidence>
<dbReference type="AlphaFoldDB" id="A0A1H7QRX0"/>
<dbReference type="Pfam" id="PF09697">
    <property type="entry name" value="Porph_ging"/>
    <property type="match status" value="1"/>
</dbReference>
<sequence>MKVKCLSFLLLAGCIFVTTSKAQQSEPALARVIYDFTHINDTLQPDKPHKEEMVLYIGQRTSLYGTYASERVNQQVKAQMEDPAFDGNLTITGSGRTTQESYYSNVAEQQFKLLSRVAGEQYVVDEDYPAIDWQIAEDTREIGGYMAQKATGHFKGRDYTAWFTTDVPFHAGPWKLQGLPGLVLEATDSRSEVAFGYAGFETLEDGAAMVAIAENAIPTDKKALDKLTEAYRKNPQAAMNARARTESGGTNVVGYSGTPRATVSVGTGGGAGGAAALDASRIKSINVKRDDSQTSSVTNNPLELTEK</sequence>
<dbReference type="NCBIfam" id="TIGR01200">
    <property type="entry name" value="GLPGLI"/>
    <property type="match status" value="1"/>
</dbReference>
<organism evidence="3 4">
    <name type="scientific">Parapedobacter koreensis</name>
    <dbReference type="NCBI Taxonomy" id="332977"/>
    <lineage>
        <taxon>Bacteria</taxon>
        <taxon>Pseudomonadati</taxon>
        <taxon>Bacteroidota</taxon>
        <taxon>Sphingobacteriia</taxon>
        <taxon>Sphingobacteriales</taxon>
        <taxon>Sphingobacteriaceae</taxon>
        <taxon>Parapedobacter</taxon>
    </lineage>
</organism>
<dbReference type="InterPro" id="IPR005901">
    <property type="entry name" value="GLPGLI"/>
</dbReference>
<keyword evidence="2" id="KW-0732">Signal</keyword>
<keyword evidence="4" id="KW-1185">Reference proteome</keyword>
<reference evidence="4" key="1">
    <citation type="submission" date="2016-10" db="EMBL/GenBank/DDBJ databases">
        <authorList>
            <person name="Varghese N."/>
            <person name="Submissions S."/>
        </authorList>
    </citation>
    <scope>NUCLEOTIDE SEQUENCE [LARGE SCALE GENOMIC DNA]</scope>
    <source>
        <strain evidence="4">Jip14</strain>
    </source>
</reference>
<dbReference type="EMBL" id="FNZR01000006">
    <property type="protein sequence ID" value="SEL50662.1"/>
    <property type="molecule type" value="Genomic_DNA"/>
</dbReference>
<accession>A0A1H7QRX0</accession>
<feature type="compositionally biased region" description="Polar residues" evidence="1">
    <location>
        <begin position="293"/>
        <end position="307"/>
    </location>
</feature>
<protein>
    <submittedName>
        <fullName evidence="3">GLPGLI family protein</fullName>
    </submittedName>
</protein>
<feature type="chain" id="PRO_5011766039" evidence="2">
    <location>
        <begin position="23"/>
        <end position="307"/>
    </location>
</feature>
<dbReference type="STRING" id="332977.SAMN05421740_10675"/>
<evidence type="ECO:0000313" key="3">
    <source>
        <dbReference type="EMBL" id="SEL50662.1"/>
    </source>
</evidence>